<dbReference type="Gene3D" id="3.30.565.10">
    <property type="entry name" value="Histidine kinase-like ATPase, C-terminal domain"/>
    <property type="match status" value="1"/>
</dbReference>
<dbReference type="SMART" id="SM00388">
    <property type="entry name" value="HisKA"/>
    <property type="match status" value="1"/>
</dbReference>
<evidence type="ECO:0000256" key="5">
    <source>
        <dbReference type="ARBA" id="ARBA00022777"/>
    </source>
</evidence>
<dbReference type="Proteomes" id="UP001348817">
    <property type="component" value="Chromosome"/>
</dbReference>
<dbReference type="KEGG" id="fax:FUAX_16850"/>
<dbReference type="CDD" id="cd00082">
    <property type="entry name" value="HisKA"/>
    <property type="match status" value="1"/>
</dbReference>
<keyword evidence="3" id="KW-0597">Phosphoprotein</keyword>
<evidence type="ECO:0000256" key="1">
    <source>
        <dbReference type="ARBA" id="ARBA00000085"/>
    </source>
</evidence>
<dbReference type="PROSITE" id="PS50109">
    <property type="entry name" value="HIS_KIN"/>
    <property type="match status" value="1"/>
</dbReference>
<keyword evidence="7" id="KW-0472">Membrane</keyword>
<dbReference type="InterPro" id="IPR036890">
    <property type="entry name" value="HATPase_C_sf"/>
</dbReference>
<keyword evidence="5 9" id="KW-0418">Kinase</keyword>
<evidence type="ECO:0000313" key="10">
    <source>
        <dbReference type="Proteomes" id="UP001348817"/>
    </source>
</evidence>
<evidence type="ECO:0000256" key="2">
    <source>
        <dbReference type="ARBA" id="ARBA00012438"/>
    </source>
</evidence>
<reference evidence="9 10" key="1">
    <citation type="submission" date="2021-12" db="EMBL/GenBank/DDBJ databases">
        <title>Genome sequencing of bacteria with rrn-lacking chromosome and rrn-plasmid.</title>
        <authorList>
            <person name="Anda M."/>
            <person name="Iwasaki W."/>
        </authorList>
    </citation>
    <scope>NUCLEOTIDE SEQUENCE [LARGE SCALE GENOMIC DNA]</scope>
    <source>
        <strain evidence="9 10">DSM 100852</strain>
    </source>
</reference>
<proteinExistence type="predicted"/>
<sequence>MNQRYTRIALVFGVLLAFVVLVFQAFWIGSAIRVEENKFGQAVTGALVKVVARQNEAGGKGVSANGVRRNSEGKFHVQLEGVPDPEFLDFVMHEEFGLIDPEFSYEYRLYDCQGDSLGLETFSQENEAADTLHSDGQYYLELKVKEMPASLSGMFETLLMISGGMVLFVVLLILAVLLIIRQEKLSATQIEFVNNLAHELKTPVASVKIVADVLEGHDGVRNDDRLSKYVSVLKKQNERLANHAEHILSLAKLEKNEFPVSPEKIRLNETLADICEQASVKAKVAGGTLEFKGADREVSVSVDKSHFVNAVTNLVDNAIKYSDGAPDVVVSVKARSGVVELTIKDSGIGIAPAFRKKIFRKFFRVPTGNIHNVKGFGLGLYYVSKVCESHGWDIRLDSELGVGTKVILKIKGYDYAKRQKAESPVG</sequence>
<dbReference type="GO" id="GO:0000155">
    <property type="term" value="F:phosphorelay sensor kinase activity"/>
    <property type="evidence" value="ECO:0007669"/>
    <property type="project" value="InterPro"/>
</dbReference>
<evidence type="ECO:0000256" key="6">
    <source>
        <dbReference type="ARBA" id="ARBA00023012"/>
    </source>
</evidence>
<evidence type="ECO:0000256" key="3">
    <source>
        <dbReference type="ARBA" id="ARBA00022553"/>
    </source>
</evidence>
<dbReference type="InterPro" id="IPR003594">
    <property type="entry name" value="HATPase_dom"/>
</dbReference>
<dbReference type="PANTHER" id="PTHR45453:SF1">
    <property type="entry name" value="PHOSPHATE REGULON SENSOR PROTEIN PHOR"/>
    <property type="match status" value="1"/>
</dbReference>
<keyword evidence="10" id="KW-1185">Reference proteome</keyword>
<dbReference type="InterPro" id="IPR050351">
    <property type="entry name" value="BphY/WalK/GraS-like"/>
</dbReference>
<dbReference type="RefSeq" id="WP_338394466.1">
    <property type="nucleotide sequence ID" value="NZ_AP025314.1"/>
</dbReference>
<organism evidence="9 10">
    <name type="scientific">Fulvitalea axinellae</name>
    <dbReference type="NCBI Taxonomy" id="1182444"/>
    <lineage>
        <taxon>Bacteria</taxon>
        <taxon>Pseudomonadati</taxon>
        <taxon>Bacteroidota</taxon>
        <taxon>Cytophagia</taxon>
        <taxon>Cytophagales</taxon>
        <taxon>Persicobacteraceae</taxon>
        <taxon>Fulvitalea</taxon>
    </lineage>
</organism>
<dbReference type="GO" id="GO:0016036">
    <property type="term" value="P:cellular response to phosphate starvation"/>
    <property type="evidence" value="ECO:0007669"/>
    <property type="project" value="TreeGrafter"/>
</dbReference>
<dbReference type="Pfam" id="PF00512">
    <property type="entry name" value="HisKA"/>
    <property type="match status" value="1"/>
</dbReference>
<dbReference type="InterPro" id="IPR005467">
    <property type="entry name" value="His_kinase_dom"/>
</dbReference>
<dbReference type="PRINTS" id="PR00344">
    <property type="entry name" value="BCTRLSENSOR"/>
</dbReference>
<name>A0AAU9CGV5_9BACT</name>
<dbReference type="GO" id="GO:0004721">
    <property type="term" value="F:phosphoprotein phosphatase activity"/>
    <property type="evidence" value="ECO:0007669"/>
    <property type="project" value="TreeGrafter"/>
</dbReference>
<dbReference type="EMBL" id="AP025314">
    <property type="protein sequence ID" value="BDD09253.1"/>
    <property type="molecule type" value="Genomic_DNA"/>
</dbReference>
<feature type="transmembrane region" description="Helical" evidence="7">
    <location>
        <begin position="157"/>
        <end position="180"/>
    </location>
</feature>
<feature type="domain" description="Histidine kinase" evidence="8">
    <location>
        <begin position="195"/>
        <end position="414"/>
    </location>
</feature>
<keyword evidence="4" id="KW-0808">Transferase</keyword>
<dbReference type="SMART" id="SM00387">
    <property type="entry name" value="HATPase_c"/>
    <property type="match status" value="1"/>
</dbReference>
<comment type="catalytic activity">
    <reaction evidence="1">
        <text>ATP + protein L-histidine = ADP + protein N-phospho-L-histidine.</text>
        <dbReference type="EC" id="2.7.13.3"/>
    </reaction>
</comment>
<evidence type="ECO:0000256" key="4">
    <source>
        <dbReference type="ARBA" id="ARBA00022679"/>
    </source>
</evidence>
<evidence type="ECO:0000256" key="7">
    <source>
        <dbReference type="SAM" id="Phobius"/>
    </source>
</evidence>
<accession>A0AAU9CGV5</accession>
<dbReference type="InterPro" id="IPR003661">
    <property type="entry name" value="HisK_dim/P_dom"/>
</dbReference>
<dbReference type="InterPro" id="IPR004358">
    <property type="entry name" value="Sig_transdc_His_kin-like_C"/>
</dbReference>
<keyword evidence="7" id="KW-1133">Transmembrane helix</keyword>
<dbReference type="SUPFAM" id="SSF47384">
    <property type="entry name" value="Homodimeric domain of signal transducing histidine kinase"/>
    <property type="match status" value="1"/>
</dbReference>
<dbReference type="AlphaFoldDB" id="A0AAU9CGV5"/>
<evidence type="ECO:0000313" key="9">
    <source>
        <dbReference type="EMBL" id="BDD09253.1"/>
    </source>
</evidence>
<keyword evidence="6" id="KW-0902">Two-component regulatory system</keyword>
<dbReference type="InterPro" id="IPR036097">
    <property type="entry name" value="HisK_dim/P_sf"/>
</dbReference>
<protein>
    <recommendedName>
        <fullName evidence="2">histidine kinase</fullName>
        <ecNumber evidence="2">2.7.13.3</ecNumber>
    </recommendedName>
</protein>
<gene>
    <name evidence="9" type="ORF">FUAX_16850</name>
</gene>
<dbReference type="GO" id="GO:0005886">
    <property type="term" value="C:plasma membrane"/>
    <property type="evidence" value="ECO:0007669"/>
    <property type="project" value="TreeGrafter"/>
</dbReference>
<keyword evidence="7" id="KW-0812">Transmembrane</keyword>
<dbReference type="PANTHER" id="PTHR45453">
    <property type="entry name" value="PHOSPHATE REGULON SENSOR PROTEIN PHOR"/>
    <property type="match status" value="1"/>
</dbReference>
<dbReference type="SUPFAM" id="SSF55874">
    <property type="entry name" value="ATPase domain of HSP90 chaperone/DNA topoisomerase II/histidine kinase"/>
    <property type="match status" value="1"/>
</dbReference>
<dbReference type="Gene3D" id="1.10.287.130">
    <property type="match status" value="1"/>
</dbReference>
<dbReference type="Pfam" id="PF02518">
    <property type="entry name" value="HATPase_c"/>
    <property type="match status" value="1"/>
</dbReference>
<dbReference type="EC" id="2.7.13.3" evidence="2"/>
<feature type="transmembrane region" description="Helical" evidence="7">
    <location>
        <begin position="7"/>
        <end position="28"/>
    </location>
</feature>
<evidence type="ECO:0000259" key="8">
    <source>
        <dbReference type="PROSITE" id="PS50109"/>
    </source>
</evidence>